<reference evidence="2 3" key="1">
    <citation type="submission" date="2017-11" db="EMBL/GenBank/DDBJ databases">
        <title>Draft Genome Sequence of Lactobacillus curieae NBRC 111893 isolated from Koso, a Japanese sugar-Vegetable Fermented Beverage.</title>
        <authorList>
            <person name="Chiou T.Y."/>
            <person name="Oshima K."/>
            <person name="Suda W."/>
            <person name="Hattori M."/>
            <person name="Takahashi T."/>
        </authorList>
    </citation>
    <scope>NUCLEOTIDE SEQUENCE [LARGE SCALE GENOMIC DNA]</scope>
    <source>
        <strain evidence="2 3">NBRC111893</strain>
    </source>
</reference>
<protein>
    <submittedName>
        <fullName evidence="2">Uncharacterized protein</fullName>
    </submittedName>
</protein>
<evidence type="ECO:0000256" key="1">
    <source>
        <dbReference type="PROSITE-ProRule" id="PRU00182"/>
    </source>
</evidence>
<dbReference type="RefSeq" id="WP_191984809.1">
    <property type="nucleotide sequence ID" value="NZ_BEXA01000001.1"/>
</dbReference>
<evidence type="ECO:0000313" key="3">
    <source>
        <dbReference type="Proteomes" id="UP000286974"/>
    </source>
</evidence>
<dbReference type="Proteomes" id="UP000286974">
    <property type="component" value="Unassembled WGS sequence"/>
</dbReference>
<dbReference type="PROSITE" id="PS50889">
    <property type="entry name" value="S4"/>
    <property type="match status" value="1"/>
</dbReference>
<dbReference type="AlphaFoldDB" id="A0A401FJA4"/>
<dbReference type="Gene3D" id="3.10.290.10">
    <property type="entry name" value="RNA-binding S4 domain"/>
    <property type="match status" value="1"/>
</dbReference>
<evidence type="ECO:0000313" key="2">
    <source>
        <dbReference type="EMBL" id="GAY72465.1"/>
    </source>
</evidence>
<name>A0A401FJA4_9LACO</name>
<dbReference type="NCBIfam" id="TIGR02988">
    <property type="entry name" value="YaaA_near_RecF"/>
    <property type="match status" value="1"/>
</dbReference>
<sequence length="76" mass="8555">MKKEVLIDGEYITLGQLLKEESVISTGGQAKWYLRETAVDVNGEPENRRGKKLRDGDNVSVPDVGLFFIRSKQDSE</sequence>
<keyword evidence="1" id="KW-0694">RNA-binding</keyword>
<dbReference type="EMBL" id="BEXA01000001">
    <property type="protein sequence ID" value="GAY72465.1"/>
    <property type="molecule type" value="Genomic_DNA"/>
</dbReference>
<proteinExistence type="predicted"/>
<dbReference type="InterPro" id="IPR014330">
    <property type="entry name" value="RNA-bd_S4-rel_YaaA"/>
</dbReference>
<dbReference type="GO" id="GO:0003723">
    <property type="term" value="F:RNA binding"/>
    <property type="evidence" value="ECO:0007669"/>
    <property type="project" value="UniProtKB-KW"/>
</dbReference>
<keyword evidence="3" id="KW-1185">Reference proteome</keyword>
<comment type="caution">
    <text evidence="2">The sequence shown here is derived from an EMBL/GenBank/DDBJ whole genome shotgun (WGS) entry which is preliminary data.</text>
</comment>
<dbReference type="SUPFAM" id="SSF55174">
    <property type="entry name" value="Alpha-L RNA-binding motif"/>
    <property type="match status" value="1"/>
</dbReference>
<accession>A0A401FJA4</accession>
<dbReference type="Pfam" id="PF13275">
    <property type="entry name" value="S4_2"/>
    <property type="match status" value="1"/>
</dbReference>
<organism evidence="2 3">
    <name type="scientific">Lentilactobacillus kosonis</name>
    <dbReference type="NCBI Taxonomy" id="2810561"/>
    <lineage>
        <taxon>Bacteria</taxon>
        <taxon>Bacillati</taxon>
        <taxon>Bacillota</taxon>
        <taxon>Bacilli</taxon>
        <taxon>Lactobacillales</taxon>
        <taxon>Lactobacillaceae</taxon>
        <taxon>Lentilactobacillus</taxon>
    </lineage>
</organism>
<dbReference type="InterPro" id="IPR036986">
    <property type="entry name" value="S4_RNA-bd_sf"/>
</dbReference>
<gene>
    <name evidence="2" type="ORF">NBRC111893_611</name>
</gene>
<dbReference type="STRING" id="1138822.PL11_004080"/>